<keyword evidence="2" id="KW-0812">Transmembrane</keyword>
<evidence type="ECO:0000256" key="2">
    <source>
        <dbReference type="SAM" id="Phobius"/>
    </source>
</evidence>
<evidence type="ECO:0000313" key="4">
    <source>
        <dbReference type="Proteomes" id="UP000233458"/>
    </source>
</evidence>
<feature type="region of interest" description="Disordered" evidence="1">
    <location>
        <begin position="66"/>
        <end position="162"/>
    </location>
</feature>
<evidence type="ECO:0000313" key="3">
    <source>
        <dbReference type="EMBL" id="AUG52587.1"/>
    </source>
</evidence>
<name>A0ABM6Q7R5_9PROT</name>
<organism evidence="3 4">
    <name type="scientific">Thalassospira marina</name>
    <dbReference type="NCBI Taxonomy" id="2048283"/>
    <lineage>
        <taxon>Bacteria</taxon>
        <taxon>Pseudomonadati</taxon>
        <taxon>Pseudomonadota</taxon>
        <taxon>Alphaproteobacteria</taxon>
        <taxon>Rhodospirillales</taxon>
        <taxon>Thalassospiraceae</taxon>
        <taxon>Thalassospira</taxon>
    </lineage>
</organism>
<feature type="transmembrane region" description="Helical" evidence="2">
    <location>
        <begin position="262"/>
        <end position="281"/>
    </location>
</feature>
<feature type="compositionally biased region" description="Basic and acidic residues" evidence="1">
    <location>
        <begin position="245"/>
        <end position="254"/>
    </location>
</feature>
<feature type="compositionally biased region" description="Basic and acidic residues" evidence="1">
    <location>
        <begin position="1"/>
        <end position="11"/>
    </location>
</feature>
<dbReference type="Proteomes" id="UP000233458">
    <property type="component" value="Chromosome"/>
</dbReference>
<accession>A0ABM6Q7R5</accession>
<gene>
    <name evidence="3" type="ORF">CSC3H3_07545</name>
</gene>
<dbReference type="EMBL" id="CP024199">
    <property type="protein sequence ID" value="AUG52587.1"/>
    <property type="molecule type" value="Genomic_DNA"/>
</dbReference>
<keyword evidence="2" id="KW-0472">Membrane</keyword>
<proteinExistence type="predicted"/>
<feature type="region of interest" description="Disordered" evidence="1">
    <location>
        <begin position="197"/>
        <end position="254"/>
    </location>
</feature>
<feature type="compositionally biased region" description="Basic and acidic residues" evidence="1">
    <location>
        <begin position="76"/>
        <end position="85"/>
    </location>
</feature>
<feature type="compositionally biased region" description="Polar residues" evidence="1">
    <location>
        <begin position="19"/>
        <end position="41"/>
    </location>
</feature>
<sequence>MEDREKPERGPQETAPSAYVSNRRLQQTRRVLSPARQSSMNRYDRPEVIERELEGKKAAAIERLAAKGINVTRIGPEPEKNRDQNPDQFVWGNDDSNPNITGNGLQDGGTRQPPSFEWKRENNDNRPEDADLPTNTDPAHSGLALTDEKPDMAAKAPEGHSQADDLLSRFTQEPHFDAAAPEPNPDLTDMAIEQHGLRLPDHKPGTPRPQKPAPTEPVEHLPSGRRRATAESYAALDSLASRPPKQPEKPERRGVERWAPRIGAYMIAAIAVGYVLVLTAIELYSLF</sequence>
<keyword evidence="2" id="KW-1133">Transmembrane helix</keyword>
<feature type="region of interest" description="Disordered" evidence="1">
    <location>
        <begin position="1"/>
        <end position="50"/>
    </location>
</feature>
<dbReference type="RefSeq" id="WP_101284461.1">
    <property type="nucleotide sequence ID" value="NZ_CP024199.1"/>
</dbReference>
<feature type="compositionally biased region" description="Basic and acidic residues" evidence="1">
    <location>
        <begin position="117"/>
        <end position="129"/>
    </location>
</feature>
<feature type="compositionally biased region" description="Polar residues" evidence="1">
    <location>
        <begin position="94"/>
        <end position="104"/>
    </location>
</feature>
<keyword evidence="4" id="KW-1185">Reference proteome</keyword>
<feature type="compositionally biased region" description="Pro residues" evidence="1">
    <location>
        <begin position="206"/>
        <end position="215"/>
    </location>
</feature>
<reference evidence="3 4" key="1">
    <citation type="submission" date="2017-10" db="EMBL/GenBank/DDBJ databases">
        <title>Biodiversity and function of Thalassospira species in the particle-attached aromatic-hydrocarbon-degrading consortia from the surface seawater of the China South Sea.</title>
        <authorList>
            <person name="Dong C."/>
            <person name="Liu R."/>
            <person name="Shao Z."/>
        </authorList>
    </citation>
    <scope>NUCLEOTIDE SEQUENCE [LARGE SCALE GENOMIC DNA]</scope>
    <source>
        <strain evidence="3 4">CSC3H3</strain>
    </source>
</reference>
<evidence type="ECO:0000256" key="1">
    <source>
        <dbReference type="SAM" id="MobiDB-lite"/>
    </source>
</evidence>
<feature type="compositionally biased region" description="Basic and acidic residues" evidence="1">
    <location>
        <begin position="146"/>
        <end position="162"/>
    </location>
</feature>
<protein>
    <submittedName>
        <fullName evidence="3">Uncharacterized protein</fullName>
    </submittedName>
</protein>